<sequence>MKPAEFAASSPTSNLFSSALQHTVFNAALNALFRLSTFILNAWVLHHVTKSVLGQAAQLTLLYSTVTFFAREPFRKACVSAPSTQSQLRSLIDLLWLAPWFGLAWSVVLIPLWSLSLPTMEVCLYAGSAMVELLTEPLQILLQIHLVMGRRVAAEGWAQLARCVFVGVGVTLSHSPDWSIRVYSVGQLIYGCVLLAVMWAGARRMIRPGAEGGERRLAGLLGVPLVSPNLLRLPWHFARSALTVGSASSIETASPDSNSEPLDPAQTALVRSFLGQCAVKQLLTEGEKYVLTFTNLLSLAEQGLLDSVSNLGSLAARLLFQPVEEGAYHFFGKSLRRGQAPEQQDPDRVTLAGIYLRGALRLVSLIGWSVALFSVPYSTQLLHLYSGATLSEGEGPNLLRLFSCYVLLLAWNGVSEAFMFATMSRVEVDSHNRRLVGYSVAFLATAVAATTAIRRIGPALFGVGEELACAGFVLANCVNIGLRAASSLVFAGRYVLGKDDVDGVVGWLLPCRQVRLVMIGAFVVTCYSNLAFTGDHRPSSQLCHLTMGANAFLLVVTACLAFESDLSTLASQLPAINRLKSSVIGRHANRLLLAVHSLAAVGLLLCLLLRSFSSKF</sequence>
<comment type="similarity">
    <text evidence="3 9">Belongs to the RFT1 family.</text>
</comment>
<dbReference type="PANTHER" id="PTHR13117:SF5">
    <property type="entry name" value="PROTEIN RFT1 HOMOLOG"/>
    <property type="match status" value="1"/>
</dbReference>
<keyword evidence="10" id="KW-1185">Reference proteome</keyword>
<feature type="transmembrane region" description="Helical" evidence="9">
    <location>
        <begin position="358"/>
        <end position="378"/>
    </location>
</feature>
<feature type="transmembrane region" description="Helical" evidence="9">
    <location>
        <begin position="591"/>
        <end position="612"/>
    </location>
</feature>
<feature type="transmembrane region" description="Helical" evidence="9">
    <location>
        <begin position="516"/>
        <end position="532"/>
    </location>
</feature>
<dbReference type="AlphaFoldDB" id="A0A1I8H1U9"/>
<keyword evidence="4 9" id="KW-0812">Transmembrane</keyword>
<dbReference type="PANTHER" id="PTHR13117">
    <property type="entry name" value="ENDOPLASMIC RETICULUM MULTISPAN TRANSMEMBRANE PROTEIN-RELATED"/>
    <property type="match status" value="1"/>
</dbReference>
<evidence type="ECO:0000256" key="3">
    <source>
        <dbReference type="ARBA" id="ARBA00010288"/>
    </source>
</evidence>
<keyword evidence="7 9" id="KW-0472">Membrane</keyword>
<feature type="transmembrane region" description="Helical" evidence="9">
    <location>
        <begin position="398"/>
        <end position="423"/>
    </location>
</feature>
<dbReference type="GO" id="GO:0005789">
    <property type="term" value="C:endoplasmic reticulum membrane"/>
    <property type="evidence" value="ECO:0007669"/>
    <property type="project" value="UniProtKB-SubCell"/>
</dbReference>
<proteinExistence type="inferred from homology"/>
<dbReference type="Proteomes" id="UP000095280">
    <property type="component" value="Unplaced"/>
</dbReference>
<feature type="transmembrane region" description="Helical" evidence="9">
    <location>
        <begin position="180"/>
        <end position="200"/>
    </location>
</feature>
<feature type="transmembrane region" description="Helical" evidence="9">
    <location>
        <begin position="473"/>
        <end position="496"/>
    </location>
</feature>
<dbReference type="WBParaSite" id="maker-uti_cns_0004106-snap-gene-0.3-mRNA-1">
    <property type="protein sequence ID" value="maker-uti_cns_0004106-snap-gene-0.3-mRNA-1"/>
    <property type="gene ID" value="maker-uti_cns_0004106-snap-gene-0.3"/>
</dbReference>
<evidence type="ECO:0000256" key="2">
    <source>
        <dbReference type="ARBA" id="ARBA00004922"/>
    </source>
</evidence>
<evidence type="ECO:0000256" key="5">
    <source>
        <dbReference type="ARBA" id="ARBA00022824"/>
    </source>
</evidence>
<evidence type="ECO:0000313" key="11">
    <source>
        <dbReference type="WBParaSite" id="maker-uti_cns_0004106-snap-gene-0.3-mRNA-1"/>
    </source>
</evidence>
<evidence type="ECO:0000256" key="9">
    <source>
        <dbReference type="RuleBase" id="RU365067"/>
    </source>
</evidence>
<name>A0A1I8H1U9_9PLAT</name>
<feature type="transmembrane region" description="Helical" evidence="9">
    <location>
        <begin position="552"/>
        <end position="570"/>
    </location>
</feature>
<evidence type="ECO:0000313" key="10">
    <source>
        <dbReference type="Proteomes" id="UP000095280"/>
    </source>
</evidence>
<evidence type="ECO:0000256" key="1">
    <source>
        <dbReference type="ARBA" id="ARBA00004477"/>
    </source>
</evidence>
<keyword evidence="5" id="KW-0256">Endoplasmic reticulum</keyword>
<comment type="function">
    <text evidence="8 9">Intramembrane glycolipid transporter that operates in the biosynthetic pathway of dolichol-linked oligosaccharides, the glycan precursors employed in protein asparagine (N)-glycosylation. The sequential addition of sugars to dolichol pyrophosphate produces dolichol-linked oligosaccharides containing fourteen sugars, including two GlcNAcs, nine mannoses and three glucoses. Once assembled, the oligosaccharide is transferred from the lipid to nascent proteins by oligosaccharyltransferases. The assembly of dolichol-linked oligosaccharides begins on the cytosolic side of the endoplasmic reticulum membrane and finishes in its lumen. RFT1 could mediate the translocation of the cytosolically oriented intermediate DolPP-GlcNAc2Man5, produced by ALG11, into the ER lumen where dolichol-linked oligosaccharides assembly continues. However, the intramembrane lipid transporter activity could not be confirmed in vitro.</text>
</comment>
<protein>
    <recommendedName>
        <fullName evidence="9">Protein RFT1 homolog</fullName>
    </recommendedName>
</protein>
<feature type="transmembrane region" description="Helical" evidence="9">
    <location>
        <begin position="91"/>
        <end position="113"/>
    </location>
</feature>
<reference evidence="11" key="1">
    <citation type="submission" date="2016-11" db="UniProtKB">
        <authorList>
            <consortium name="WormBaseParasite"/>
        </authorList>
    </citation>
    <scope>IDENTIFICATION</scope>
</reference>
<comment type="subcellular location">
    <subcellularLocation>
        <location evidence="1 9">Endoplasmic reticulum membrane</location>
        <topology evidence="1 9">Multi-pass membrane protein</topology>
    </subcellularLocation>
</comment>
<evidence type="ECO:0000256" key="4">
    <source>
        <dbReference type="ARBA" id="ARBA00022692"/>
    </source>
</evidence>
<feature type="transmembrane region" description="Helical" evidence="9">
    <location>
        <begin position="24"/>
        <end position="46"/>
    </location>
</feature>
<keyword evidence="6 9" id="KW-1133">Transmembrane helix</keyword>
<evidence type="ECO:0000256" key="6">
    <source>
        <dbReference type="ARBA" id="ARBA00022989"/>
    </source>
</evidence>
<accession>A0A1I8H1U9</accession>
<organism evidence="10 11">
    <name type="scientific">Macrostomum lignano</name>
    <dbReference type="NCBI Taxonomy" id="282301"/>
    <lineage>
        <taxon>Eukaryota</taxon>
        <taxon>Metazoa</taxon>
        <taxon>Spiralia</taxon>
        <taxon>Lophotrochozoa</taxon>
        <taxon>Platyhelminthes</taxon>
        <taxon>Rhabditophora</taxon>
        <taxon>Macrostomorpha</taxon>
        <taxon>Macrostomida</taxon>
        <taxon>Macrostomidae</taxon>
        <taxon>Macrostomum</taxon>
    </lineage>
</organism>
<feature type="transmembrane region" description="Helical" evidence="9">
    <location>
        <begin position="435"/>
        <end position="453"/>
    </location>
</feature>
<dbReference type="InterPro" id="IPR007594">
    <property type="entry name" value="RFT1"/>
</dbReference>
<dbReference type="Pfam" id="PF04506">
    <property type="entry name" value="Rft-1"/>
    <property type="match status" value="1"/>
</dbReference>
<evidence type="ECO:0000256" key="7">
    <source>
        <dbReference type="ARBA" id="ARBA00023136"/>
    </source>
</evidence>
<comment type="pathway">
    <text evidence="2">Protein modification; protein glycosylation.</text>
</comment>
<dbReference type="GO" id="GO:0006488">
    <property type="term" value="P:dolichol-linked oligosaccharide biosynthetic process"/>
    <property type="evidence" value="ECO:0007669"/>
    <property type="project" value="InterPro"/>
</dbReference>
<dbReference type="GO" id="GO:0034203">
    <property type="term" value="P:glycolipid translocation"/>
    <property type="evidence" value="ECO:0007669"/>
    <property type="project" value="TreeGrafter"/>
</dbReference>
<evidence type="ECO:0000256" key="8">
    <source>
        <dbReference type="ARBA" id="ARBA00045912"/>
    </source>
</evidence>